<protein>
    <submittedName>
        <fullName evidence="2">Helix-turn-helix domain-containing protein</fullName>
    </submittedName>
</protein>
<dbReference type="PROSITE" id="PS50943">
    <property type="entry name" value="HTH_CROC1"/>
    <property type="match status" value="1"/>
</dbReference>
<reference evidence="2 3" key="1">
    <citation type="submission" date="2022-06" db="EMBL/GenBank/DDBJ databases">
        <title>A taxonomic note on the genus Prevotella: Description of four novel genera and emended description of the genera Hallella and Xylanibacter.</title>
        <authorList>
            <person name="Hitch T.C.A."/>
        </authorList>
    </citation>
    <scope>NUCLEOTIDE SEQUENCE [LARGE SCALE GENOMIC DNA]</scope>
    <source>
        <strain evidence="2 3">DSM 100619</strain>
    </source>
</reference>
<gene>
    <name evidence="2" type="ORF">NG821_09910</name>
</gene>
<dbReference type="Pfam" id="PF01381">
    <property type="entry name" value="HTH_3"/>
    <property type="match status" value="1"/>
</dbReference>
<organism evidence="2 3">
    <name type="scientific">Segatella cerevisiae</name>
    <dbReference type="NCBI Taxonomy" id="2053716"/>
    <lineage>
        <taxon>Bacteria</taxon>
        <taxon>Pseudomonadati</taxon>
        <taxon>Bacteroidota</taxon>
        <taxon>Bacteroidia</taxon>
        <taxon>Bacteroidales</taxon>
        <taxon>Prevotellaceae</taxon>
        <taxon>Segatella</taxon>
    </lineage>
</organism>
<dbReference type="Proteomes" id="UP001204015">
    <property type="component" value="Unassembled WGS sequence"/>
</dbReference>
<dbReference type="Gene3D" id="1.10.260.40">
    <property type="entry name" value="lambda repressor-like DNA-binding domains"/>
    <property type="match status" value="1"/>
</dbReference>
<dbReference type="InterPro" id="IPR010982">
    <property type="entry name" value="Lambda_DNA-bd_dom_sf"/>
</dbReference>
<dbReference type="SMART" id="SM00530">
    <property type="entry name" value="HTH_XRE"/>
    <property type="match status" value="1"/>
</dbReference>
<proteinExistence type="predicted"/>
<evidence type="ECO:0000259" key="1">
    <source>
        <dbReference type="PROSITE" id="PS50943"/>
    </source>
</evidence>
<sequence length="107" mass="12100">MKELDNIAETPTSQIVQALGRRFKEYRIASRMTQKEVAEKSGVSLLTIRRFELGYSYNITMGNFIALLKAIDFADGIEGILPEMPISPYALAKEEAKKSKTWTIISR</sequence>
<dbReference type="RefSeq" id="WP_252761506.1">
    <property type="nucleotide sequence ID" value="NZ_JAMXLY010000040.1"/>
</dbReference>
<accession>A0ABT1BZM0</accession>
<dbReference type="InterPro" id="IPR001387">
    <property type="entry name" value="Cro/C1-type_HTH"/>
</dbReference>
<evidence type="ECO:0000313" key="3">
    <source>
        <dbReference type="Proteomes" id="UP001204015"/>
    </source>
</evidence>
<keyword evidence="3" id="KW-1185">Reference proteome</keyword>
<dbReference type="EMBL" id="JAMXLY010000040">
    <property type="protein sequence ID" value="MCO6026150.1"/>
    <property type="molecule type" value="Genomic_DNA"/>
</dbReference>
<evidence type="ECO:0000313" key="2">
    <source>
        <dbReference type="EMBL" id="MCO6026150.1"/>
    </source>
</evidence>
<name>A0ABT1BZM0_9BACT</name>
<feature type="domain" description="HTH cro/C1-type" evidence="1">
    <location>
        <begin position="23"/>
        <end position="77"/>
    </location>
</feature>
<dbReference type="CDD" id="cd00093">
    <property type="entry name" value="HTH_XRE"/>
    <property type="match status" value="1"/>
</dbReference>
<dbReference type="SUPFAM" id="SSF47413">
    <property type="entry name" value="lambda repressor-like DNA-binding domains"/>
    <property type="match status" value="1"/>
</dbReference>
<comment type="caution">
    <text evidence="2">The sequence shown here is derived from an EMBL/GenBank/DDBJ whole genome shotgun (WGS) entry which is preliminary data.</text>
</comment>